<dbReference type="HAMAP" id="MF_00009">
    <property type="entry name" value="Endoribonucl_YbeY"/>
    <property type="match status" value="1"/>
</dbReference>
<evidence type="ECO:0000256" key="3">
    <source>
        <dbReference type="ARBA" id="ARBA00022722"/>
    </source>
</evidence>
<dbReference type="SUPFAM" id="SSF55486">
    <property type="entry name" value="Metalloproteases ('zincins'), catalytic domain"/>
    <property type="match status" value="1"/>
</dbReference>
<comment type="similarity">
    <text evidence="2">Belongs to the endoribonuclease YbeY family.</text>
</comment>
<evidence type="ECO:0000256" key="1">
    <source>
        <dbReference type="ARBA" id="ARBA00001947"/>
    </source>
</evidence>
<evidence type="ECO:0000256" key="7">
    <source>
        <dbReference type="ARBA" id="ARBA00022833"/>
    </source>
</evidence>
<dbReference type="Gene3D" id="3.40.390.30">
    <property type="entry name" value="Metalloproteases ('zincins'), catalytic domain"/>
    <property type="match status" value="1"/>
</dbReference>
<comment type="cofactor">
    <cofactor evidence="1">
        <name>Zn(2+)</name>
        <dbReference type="ChEBI" id="CHEBI:29105"/>
    </cofactor>
</comment>
<accession>A0A811ZYX4</accession>
<keyword evidence="5" id="KW-0255">Endonuclease</keyword>
<evidence type="ECO:0000256" key="4">
    <source>
        <dbReference type="ARBA" id="ARBA00022723"/>
    </source>
</evidence>
<dbReference type="PANTHER" id="PTHR46986">
    <property type="entry name" value="ENDORIBONUCLEASE YBEY, CHLOROPLASTIC"/>
    <property type="match status" value="1"/>
</dbReference>
<sequence length="243" mass="26293">MSLVLRVPQRAVPVRRAPLRSRVELLRAVLGVRDFDLGLLCVDNEGMQRLNRAYRGDDRPTDVLSFPFHENVKAGELPRPRSRDDYNLGDIVLGVEYVFQRCRGHADYYDALTVTAAHGLCHLLGFTHSTEAEWRKVGAALQQHGAPGEDSVCPERWALQALLCYSLAVKSLSREAGVYQVGPRSEHAGSDGLWAPATGGPRATAWDTGSGRGLPQGHPGPAAGGPQWVSTPLSDVPEGEAGP</sequence>
<dbReference type="EMBL" id="CAJHUB010000784">
    <property type="protein sequence ID" value="CAD7693763.1"/>
    <property type="molecule type" value="Genomic_DNA"/>
</dbReference>
<reference evidence="9" key="1">
    <citation type="submission" date="2020-12" db="EMBL/GenBank/DDBJ databases">
        <authorList>
            <consortium name="Molecular Ecology Group"/>
        </authorList>
    </citation>
    <scope>NUCLEOTIDE SEQUENCE</scope>
    <source>
        <strain evidence="9">TBG_1078</strain>
    </source>
</reference>
<dbReference type="InterPro" id="IPR020549">
    <property type="entry name" value="YbeY_CS"/>
</dbReference>
<dbReference type="GO" id="GO:0046872">
    <property type="term" value="F:metal ion binding"/>
    <property type="evidence" value="ECO:0007669"/>
    <property type="project" value="UniProtKB-KW"/>
</dbReference>
<evidence type="ECO:0000256" key="5">
    <source>
        <dbReference type="ARBA" id="ARBA00022759"/>
    </source>
</evidence>
<dbReference type="PROSITE" id="PS01306">
    <property type="entry name" value="UPF0054"/>
    <property type="match status" value="1"/>
</dbReference>
<evidence type="ECO:0000313" key="9">
    <source>
        <dbReference type="EMBL" id="CAD7693763.1"/>
    </source>
</evidence>
<dbReference type="AlphaFoldDB" id="A0A811ZYX4"/>
<dbReference type="NCBIfam" id="TIGR00043">
    <property type="entry name" value="rRNA maturation RNase YbeY"/>
    <property type="match status" value="1"/>
</dbReference>
<keyword evidence="3" id="KW-0540">Nuclease</keyword>
<evidence type="ECO:0000313" key="10">
    <source>
        <dbReference type="Proteomes" id="UP000645828"/>
    </source>
</evidence>
<evidence type="ECO:0000256" key="8">
    <source>
        <dbReference type="SAM" id="MobiDB-lite"/>
    </source>
</evidence>
<keyword evidence="10" id="KW-1185">Reference proteome</keyword>
<keyword evidence="7" id="KW-0862">Zinc</keyword>
<organism evidence="9 10">
    <name type="scientific">Nyctereutes procyonoides</name>
    <name type="common">Raccoon dog</name>
    <name type="synonym">Canis procyonoides</name>
    <dbReference type="NCBI Taxonomy" id="34880"/>
    <lineage>
        <taxon>Eukaryota</taxon>
        <taxon>Metazoa</taxon>
        <taxon>Chordata</taxon>
        <taxon>Craniata</taxon>
        <taxon>Vertebrata</taxon>
        <taxon>Euteleostomi</taxon>
        <taxon>Mammalia</taxon>
        <taxon>Eutheria</taxon>
        <taxon>Laurasiatheria</taxon>
        <taxon>Carnivora</taxon>
        <taxon>Caniformia</taxon>
        <taxon>Canidae</taxon>
        <taxon>Nyctereutes</taxon>
    </lineage>
</organism>
<proteinExistence type="inferred from homology"/>
<dbReference type="InterPro" id="IPR023091">
    <property type="entry name" value="MetalPrtase_cat_dom_sf_prd"/>
</dbReference>
<dbReference type="GO" id="GO:0004222">
    <property type="term" value="F:metalloendopeptidase activity"/>
    <property type="evidence" value="ECO:0007669"/>
    <property type="project" value="InterPro"/>
</dbReference>
<dbReference type="InterPro" id="IPR002036">
    <property type="entry name" value="YbeY"/>
</dbReference>
<dbReference type="GO" id="GO:0006364">
    <property type="term" value="P:rRNA processing"/>
    <property type="evidence" value="ECO:0007669"/>
    <property type="project" value="InterPro"/>
</dbReference>
<protein>
    <submittedName>
        <fullName evidence="9">(raccoon dog) hypothetical protein</fullName>
    </submittedName>
</protein>
<name>A0A811ZYX4_NYCPR</name>
<dbReference type="PANTHER" id="PTHR46986:SF1">
    <property type="entry name" value="ENDORIBONUCLEASE YBEY, CHLOROPLASTIC"/>
    <property type="match status" value="1"/>
</dbReference>
<feature type="compositionally biased region" description="Low complexity" evidence="8">
    <location>
        <begin position="215"/>
        <end position="227"/>
    </location>
</feature>
<dbReference type="Proteomes" id="UP000645828">
    <property type="component" value="Unassembled WGS sequence"/>
</dbReference>
<dbReference type="GO" id="GO:0004519">
    <property type="term" value="F:endonuclease activity"/>
    <property type="evidence" value="ECO:0007669"/>
    <property type="project" value="UniProtKB-KW"/>
</dbReference>
<keyword evidence="6" id="KW-0378">Hydrolase</keyword>
<evidence type="ECO:0000256" key="6">
    <source>
        <dbReference type="ARBA" id="ARBA00022801"/>
    </source>
</evidence>
<gene>
    <name evidence="9" type="ORF">NYPRO_LOCUS26555</name>
</gene>
<feature type="region of interest" description="Disordered" evidence="8">
    <location>
        <begin position="182"/>
        <end position="243"/>
    </location>
</feature>
<keyword evidence="4" id="KW-0479">Metal-binding</keyword>
<comment type="caution">
    <text evidence="9">The sequence shown here is derived from an EMBL/GenBank/DDBJ whole genome shotgun (WGS) entry which is preliminary data.</text>
</comment>
<evidence type="ECO:0000256" key="2">
    <source>
        <dbReference type="ARBA" id="ARBA00010875"/>
    </source>
</evidence>
<dbReference type="Pfam" id="PF02130">
    <property type="entry name" value="YbeY"/>
    <property type="match status" value="1"/>
</dbReference>